<protein>
    <submittedName>
        <fullName evidence="2">Uncharacterized protein</fullName>
    </submittedName>
</protein>
<gene>
    <name evidence="2" type="ORF">MARPO_0094s0014</name>
</gene>
<feature type="region of interest" description="Disordered" evidence="1">
    <location>
        <begin position="161"/>
        <end position="182"/>
    </location>
</feature>
<evidence type="ECO:0000313" key="3">
    <source>
        <dbReference type="Proteomes" id="UP000244005"/>
    </source>
</evidence>
<feature type="compositionally biased region" description="Basic residues" evidence="1">
    <location>
        <begin position="248"/>
        <end position="257"/>
    </location>
</feature>
<dbReference type="Gramene" id="Mp2g17460.1">
    <property type="protein sequence ID" value="Mp2g17460.1.cds1"/>
    <property type="gene ID" value="Mp2g17460"/>
</dbReference>
<dbReference type="AlphaFoldDB" id="A0A2R6WG63"/>
<organism evidence="2 3">
    <name type="scientific">Marchantia polymorpha</name>
    <name type="common">Common liverwort</name>
    <name type="synonym">Marchantia aquatica</name>
    <dbReference type="NCBI Taxonomy" id="3197"/>
    <lineage>
        <taxon>Eukaryota</taxon>
        <taxon>Viridiplantae</taxon>
        <taxon>Streptophyta</taxon>
        <taxon>Embryophyta</taxon>
        <taxon>Marchantiophyta</taxon>
        <taxon>Marchantiopsida</taxon>
        <taxon>Marchantiidae</taxon>
        <taxon>Marchantiales</taxon>
        <taxon>Marchantiaceae</taxon>
        <taxon>Marchantia</taxon>
    </lineage>
</organism>
<reference evidence="3" key="1">
    <citation type="journal article" date="2017" name="Cell">
        <title>Insights into land plant evolution garnered from the Marchantia polymorpha genome.</title>
        <authorList>
            <person name="Bowman J.L."/>
            <person name="Kohchi T."/>
            <person name="Yamato K.T."/>
            <person name="Jenkins J."/>
            <person name="Shu S."/>
            <person name="Ishizaki K."/>
            <person name="Yamaoka S."/>
            <person name="Nishihama R."/>
            <person name="Nakamura Y."/>
            <person name="Berger F."/>
            <person name="Adam C."/>
            <person name="Aki S.S."/>
            <person name="Althoff F."/>
            <person name="Araki T."/>
            <person name="Arteaga-Vazquez M.A."/>
            <person name="Balasubrmanian S."/>
            <person name="Barry K."/>
            <person name="Bauer D."/>
            <person name="Boehm C.R."/>
            <person name="Briginshaw L."/>
            <person name="Caballero-Perez J."/>
            <person name="Catarino B."/>
            <person name="Chen F."/>
            <person name="Chiyoda S."/>
            <person name="Chovatia M."/>
            <person name="Davies K.M."/>
            <person name="Delmans M."/>
            <person name="Demura T."/>
            <person name="Dierschke T."/>
            <person name="Dolan L."/>
            <person name="Dorantes-Acosta A.E."/>
            <person name="Eklund D.M."/>
            <person name="Florent S.N."/>
            <person name="Flores-Sandoval E."/>
            <person name="Fujiyama A."/>
            <person name="Fukuzawa H."/>
            <person name="Galik B."/>
            <person name="Grimanelli D."/>
            <person name="Grimwood J."/>
            <person name="Grossniklaus U."/>
            <person name="Hamada T."/>
            <person name="Haseloff J."/>
            <person name="Hetherington A.J."/>
            <person name="Higo A."/>
            <person name="Hirakawa Y."/>
            <person name="Hundley H.N."/>
            <person name="Ikeda Y."/>
            <person name="Inoue K."/>
            <person name="Inoue S.I."/>
            <person name="Ishida S."/>
            <person name="Jia Q."/>
            <person name="Kakita M."/>
            <person name="Kanazawa T."/>
            <person name="Kawai Y."/>
            <person name="Kawashima T."/>
            <person name="Kennedy M."/>
            <person name="Kinose K."/>
            <person name="Kinoshita T."/>
            <person name="Kohara Y."/>
            <person name="Koide E."/>
            <person name="Komatsu K."/>
            <person name="Kopischke S."/>
            <person name="Kubo M."/>
            <person name="Kyozuka J."/>
            <person name="Lagercrantz U."/>
            <person name="Lin S.S."/>
            <person name="Lindquist E."/>
            <person name="Lipzen A.M."/>
            <person name="Lu C.W."/>
            <person name="De Luna E."/>
            <person name="Martienssen R.A."/>
            <person name="Minamino N."/>
            <person name="Mizutani M."/>
            <person name="Mizutani M."/>
            <person name="Mochizuki N."/>
            <person name="Monte I."/>
            <person name="Mosher R."/>
            <person name="Nagasaki H."/>
            <person name="Nakagami H."/>
            <person name="Naramoto S."/>
            <person name="Nishitani K."/>
            <person name="Ohtani M."/>
            <person name="Okamoto T."/>
            <person name="Okumura M."/>
            <person name="Phillips J."/>
            <person name="Pollak B."/>
            <person name="Reinders A."/>
            <person name="Rovekamp M."/>
            <person name="Sano R."/>
            <person name="Sawa S."/>
            <person name="Schmid M.W."/>
            <person name="Shirakawa M."/>
            <person name="Solano R."/>
            <person name="Spunde A."/>
            <person name="Suetsugu N."/>
            <person name="Sugano S."/>
            <person name="Sugiyama A."/>
            <person name="Sun R."/>
            <person name="Suzuki Y."/>
            <person name="Takenaka M."/>
            <person name="Takezawa D."/>
            <person name="Tomogane H."/>
            <person name="Tsuzuki M."/>
            <person name="Ueda T."/>
            <person name="Umeda M."/>
            <person name="Ward J.M."/>
            <person name="Watanabe Y."/>
            <person name="Yazaki K."/>
            <person name="Yokoyama R."/>
            <person name="Yoshitake Y."/>
            <person name="Yotsui I."/>
            <person name="Zachgo S."/>
            <person name="Schmutz J."/>
        </authorList>
    </citation>
    <scope>NUCLEOTIDE SEQUENCE [LARGE SCALE GENOMIC DNA]</scope>
    <source>
        <strain evidence="3">Tak-1</strain>
    </source>
</reference>
<name>A0A2R6WG63_MARPO</name>
<dbReference type="Proteomes" id="UP000244005">
    <property type="component" value="Unassembled WGS sequence"/>
</dbReference>
<sequence>MSRRWSICRRSSLSRTRPPPLPLSAVRGSVAAAALLLRVAKATAAGEANRSESVGGLEGSQLALVPWSGIPEPNYAPKPPHGTRHALLLPLPHPHPPPPLPLPLALWAWAWAWAWASLPLAPPSAFPLPLPLPLTTPFPCPCFPFAAPALAPTPVPVPAPAPVPPGPRLGAKSAGGQQSGPGGWSLVASPEAQQMWNCTRLDHVRRGAPRRRGPRQLLSPFVAWNSSSDAGWPMPSIPRSDDGPGCRYRWRPRSNTI</sequence>
<dbReference type="EMBL" id="KZ772766">
    <property type="protein sequence ID" value="PTQ32834.1"/>
    <property type="molecule type" value="Genomic_DNA"/>
</dbReference>
<accession>A0A2R6WG63</accession>
<feature type="region of interest" description="Disordered" evidence="1">
    <location>
        <begin position="230"/>
        <end position="257"/>
    </location>
</feature>
<evidence type="ECO:0000313" key="2">
    <source>
        <dbReference type="EMBL" id="PTQ32834.1"/>
    </source>
</evidence>
<proteinExistence type="predicted"/>
<keyword evidence="3" id="KW-1185">Reference proteome</keyword>
<evidence type="ECO:0000256" key="1">
    <source>
        <dbReference type="SAM" id="MobiDB-lite"/>
    </source>
</evidence>